<gene>
    <name evidence="1" type="ORF">SAMN05661044_04639</name>
</gene>
<dbReference type="STRING" id="407022.SAMN05661044_04639"/>
<accession>A0A1H7WRR1</accession>
<proteinExistence type="predicted"/>
<dbReference type="RefSeq" id="WP_093329574.1">
    <property type="nucleotide sequence ID" value="NZ_FOAF01000009.1"/>
</dbReference>
<evidence type="ECO:0000313" key="2">
    <source>
        <dbReference type="Proteomes" id="UP000199421"/>
    </source>
</evidence>
<dbReference type="EMBL" id="FOAF01000009">
    <property type="protein sequence ID" value="SEM24230.1"/>
    <property type="molecule type" value="Genomic_DNA"/>
</dbReference>
<dbReference type="Proteomes" id="UP000199421">
    <property type="component" value="Unassembled WGS sequence"/>
</dbReference>
<organism evidence="1 2">
    <name type="scientific">Olivibacter domesticus</name>
    <name type="common">Pseudosphingobacterium domesticum</name>
    <dbReference type="NCBI Taxonomy" id="407022"/>
    <lineage>
        <taxon>Bacteria</taxon>
        <taxon>Pseudomonadati</taxon>
        <taxon>Bacteroidota</taxon>
        <taxon>Sphingobacteriia</taxon>
        <taxon>Sphingobacteriales</taxon>
        <taxon>Sphingobacteriaceae</taxon>
        <taxon>Olivibacter</taxon>
    </lineage>
</organism>
<evidence type="ECO:0000313" key="1">
    <source>
        <dbReference type="EMBL" id="SEM24230.1"/>
    </source>
</evidence>
<name>A0A1H7WRR1_OLID1</name>
<protein>
    <submittedName>
        <fullName evidence="1">Uncharacterized protein</fullName>
    </submittedName>
</protein>
<reference evidence="2" key="1">
    <citation type="submission" date="2016-10" db="EMBL/GenBank/DDBJ databases">
        <authorList>
            <person name="Varghese N."/>
            <person name="Submissions S."/>
        </authorList>
    </citation>
    <scope>NUCLEOTIDE SEQUENCE [LARGE SCALE GENOMIC DNA]</scope>
    <source>
        <strain evidence="2">DSM 18733</strain>
    </source>
</reference>
<keyword evidence="2" id="KW-1185">Reference proteome</keyword>
<sequence>MPLFKWRKRYTYIEIAEESRLYGRFAIVEKHVRTIKARREVAAYLEAYRSFLTSVKMHEDLYKALGWVYTKPIGFKLLNQAGHDIAATIDFPEKALQEEVIAIKIKEGKSLIRKIE</sequence>
<dbReference type="AlphaFoldDB" id="A0A1H7WRR1"/>